<accession>K0RPX1</accession>
<evidence type="ECO:0000313" key="1">
    <source>
        <dbReference type="EMBL" id="EJK48722.1"/>
    </source>
</evidence>
<reference evidence="1 2" key="1">
    <citation type="journal article" date="2012" name="Genome Biol.">
        <title>Genome and low-iron response of an oceanic diatom adapted to chronic iron limitation.</title>
        <authorList>
            <person name="Lommer M."/>
            <person name="Specht M."/>
            <person name="Roy A.S."/>
            <person name="Kraemer L."/>
            <person name="Andreson R."/>
            <person name="Gutowska M.A."/>
            <person name="Wolf J."/>
            <person name="Bergner S.V."/>
            <person name="Schilhabel M.B."/>
            <person name="Klostermeier U.C."/>
            <person name="Beiko R.G."/>
            <person name="Rosenstiel P."/>
            <person name="Hippler M."/>
            <person name="Laroche J."/>
        </authorList>
    </citation>
    <scope>NUCLEOTIDE SEQUENCE [LARGE SCALE GENOMIC DNA]</scope>
    <source>
        <strain evidence="1 2">CCMP1005</strain>
    </source>
</reference>
<sequence>MIASAIYLDVHDEPSRRQPPAAVRKPESQKAELCLLPAFLPVDYVTNDACSPIDAEDINGLVTEDNSVGVDICGRGGHGWTAGWLACFTHCQRMSELNPSLPHKATLLLTNATEGRVVDRYRVYKLLARANWTHAPKSLACMAD</sequence>
<organism evidence="1 2">
    <name type="scientific">Thalassiosira oceanica</name>
    <name type="common">Marine diatom</name>
    <dbReference type="NCBI Taxonomy" id="159749"/>
    <lineage>
        <taxon>Eukaryota</taxon>
        <taxon>Sar</taxon>
        <taxon>Stramenopiles</taxon>
        <taxon>Ochrophyta</taxon>
        <taxon>Bacillariophyta</taxon>
        <taxon>Coscinodiscophyceae</taxon>
        <taxon>Thalassiosirophycidae</taxon>
        <taxon>Thalassiosirales</taxon>
        <taxon>Thalassiosiraceae</taxon>
        <taxon>Thalassiosira</taxon>
    </lineage>
</organism>
<name>K0RPX1_THAOC</name>
<evidence type="ECO:0000313" key="2">
    <source>
        <dbReference type="Proteomes" id="UP000266841"/>
    </source>
</evidence>
<protein>
    <submittedName>
        <fullName evidence="1">Uncharacterized protein</fullName>
    </submittedName>
</protein>
<gene>
    <name evidence="1" type="ORF">THAOC_32457</name>
</gene>
<dbReference type="AlphaFoldDB" id="K0RPX1"/>
<keyword evidence="2" id="KW-1185">Reference proteome</keyword>
<dbReference type="Proteomes" id="UP000266841">
    <property type="component" value="Unassembled WGS sequence"/>
</dbReference>
<comment type="caution">
    <text evidence="1">The sequence shown here is derived from an EMBL/GenBank/DDBJ whole genome shotgun (WGS) entry which is preliminary data.</text>
</comment>
<proteinExistence type="predicted"/>
<dbReference type="EMBL" id="AGNL01045504">
    <property type="protein sequence ID" value="EJK48722.1"/>
    <property type="molecule type" value="Genomic_DNA"/>
</dbReference>